<sequence>MYSYATCFQDVRSPFLQLSDLQEGRYMFQLTVTDSRDQQDSDTVSVTVLPANKAPVAITGPDRQLLLPLNSITLNGSDSTDDQAIISYQWDLIRYHGPPGLKIKDANKAVAIATGLRSGNYKFRLTVTDQQEETDSAVLTLTIKEGEQNQASINISNMGSVSNSGTANVSFLWVRDEQSPAAGDVLYGSDHEAFLYIANLVEGTYLFQLRVSDIQGRSSMATATVEVRPDPREREEVELELQVGMAQVSQQQKETVVRQLAALLHVLDSDIALKGLHGQSDISTVFRFSVQGPDGTFPGPKLARLLRNQLLREKSDFLLFKVLRVDTVMCLLLCSERGQCDPITKSCSCDPLWMDNPIRRLLDDGESNCDWSVLYVTISCFVTINFLNVNVPD</sequence>
<proteinExistence type="predicted"/>
<dbReference type="Gene3D" id="2.60.40.10">
    <property type="entry name" value="Immunoglobulins"/>
    <property type="match status" value="3"/>
</dbReference>
<dbReference type="GO" id="GO:0031410">
    <property type="term" value="C:cytoplasmic vesicle"/>
    <property type="evidence" value="ECO:0007669"/>
    <property type="project" value="TreeGrafter"/>
</dbReference>
<evidence type="ECO:0000313" key="3">
    <source>
        <dbReference type="Proteomes" id="UP000472262"/>
    </source>
</evidence>
<name>A0A672L6U0_SINGR</name>
<organism evidence="2 3">
    <name type="scientific">Sinocyclocheilus grahami</name>
    <name type="common">Dianchi golden-line fish</name>
    <name type="synonym">Barbus grahami</name>
    <dbReference type="NCBI Taxonomy" id="75366"/>
    <lineage>
        <taxon>Eukaryota</taxon>
        <taxon>Metazoa</taxon>
        <taxon>Chordata</taxon>
        <taxon>Craniata</taxon>
        <taxon>Vertebrata</taxon>
        <taxon>Euteleostomi</taxon>
        <taxon>Actinopterygii</taxon>
        <taxon>Neopterygii</taxon>
        <taxon>Teleostei</taxon>
        <taxon>Ostariophysi</taxon>
        <taxon>Cypriniformes</taxon>
        <taxon>Cyprinidae</taxon>
        <taxon>Cyprininae</taxon>
        <taxon>Sinocyclocheilus</taxon>
    </lineage>
</organism>
<dbReference type="PANTHER" id="PTHR46182:SF1">
    <property type="entry name" value="DYSLEXIA-ASSOCIATED PROTEIN KIAA0319"/>
    <property type="match status" value="1"/>
</dbReference>
<evidence type="ECO:0000259" key="1">
    <source>
        <dbReference type="SMART" id="SM00089"/>
    </source>
</evidence>
<dbReference type="Ensembl" id="ENSSGRT00000020755.1">
    <property type="protein sequence ID" value="ENSSGRP00000019220.1"/>
    <property type="gene ID" value="ENSSGRG00000011603.1"/>
</dbReference>
<reference evidence="2" key="1">
    <citation type="submission" date="2025-08" db="UniProtKB">
        <authorList>
            <consortium name="Ensembl"/>
        </authorList>
    </citation>
    <scope>IDENTIFICATION</scope>
</reference>
<dbReference type="PANTHER" id="PTHR46182">
    <property type="entry name" value="FI19480P1"/>
    <property type="match status" value="1"/>
</dbReference>
<reference evidence="2" key="2">
    <citation type="submission" date="2025-09" db="UniProtKB">
        <authorList>
            <consortium name="Ensembl"/>
        </authorList>
    </citation>
    <scope>IDENTIFICATION</scope>
</reference>
<dbReference type="Proteomes" id="UP000472262">
    <property type="component" value="Unassembled WGS sequence"/>
</dbReference>
<dbReference type="CDD" id="cd00146">
    <property type="entry name" value="PKD"/>
    <property type="match status" value="1"/>
</dbReference>
<dbReference type="InterPro" id="IPR029865">
    <property type="entry name" value="KIAA0319-like"/>
</dbReference>
<feature type="domain" description="PKD/Chitinase" evidence="1">
    <location>
        <begin position="148"/>
        <end position="230"/>
    </location>
</feature>
<protein>
    <submittedName>
        <fullName evidence="2">Si:ch73-215d9.1</fullName>
    </submittedName>
</protein>
<dbReference type="SUPFAM" id="SSF49299">
    <property type="entry name" value="PKD domain"/>
    <property type="match status" value="1"/>
</dbReference>
<dbReference type="AlphaFoldDB" id="A0A672L6U0"/>
<dbReference type="InterPro" id="IPR013783">
    <property type="entry name" value="Ig-like_fold"/>
</dbReference>
<dbReference type="InParanoid" id="A0A672L6U0"/>
<accession>A0A672L6U0</accession>
<dbReference type="InterPro" id="IPR056502">
    <property type="entry name" value="KIAA0319-like_C"/>
</dbReference>
<dbReference type="Pfam" id="PF23620">
    <property type="entry name" value="KIAA0319"/>
    <property type="match status" value="1"/>
</dbReference>
<dbReference type="InterPro" id="IPR035986">
    <property type="entry name" value="PKD_dom_sf"/>
</dbReference>
<keyword evidence="3" id="KW-1185">Reference proteome</keyword>
<dbReference type="InterPro" id="IPR022409">
    <property type="entry name" value="PKD/Chitinase_dom"/>
</dbReference>
<dbReference type="Pfam" id="PF22352">
    <property type="entry name" value="K319L-like_PKD"/>
    <property type="match status" value="2"/>
</dbReference>
<dbReference type="GO" id="GO:0001764">
    <property type="term" value="P:neuron migration"/>
    <property type="evidence" value="ECO:0007669"/>
    <property type="project" value="TreeGrafter"/>
</dbReference>
<feature type="domain" description="PKD/Chitinase" evidence="1">
    <location>
        <begin position="56"/>
        <end position="146"/>
    </location>
</feature>
<dbReference type="GO" id="GO:0005886">
    <property type="term" value="C:plasma membrane"/>
    <property type="evidence" value="ECO:0007669"/>
    <property type="project" value="TreeGrafter"/>
</dbReference>
<dbReference type="SMART" id="SM00089">
    <property type="entry name" value="PKD"/>
    <property type="match status" value="2"/>
</dbReference>
<evidence type="ECO:0000313" key="2">
    <source>
        <dbReference type="Ensembl" id="ENSSGRP00000019220.1"/>
    </source>
</evidence>